<evidence type="ECO:0008006" key="6">
    <source>
        <dbReference type="Google" id="ProtNLM"/>
    </source>
</evidence>
<dbReference type="Pfam" id="PF07047">
    <property type="entry name" value="OPA3"/>
    <property type="match status" value="1"/>
</dbReference>
<accession>A0A9D5CE54</accession>
<dbReference type="InterPro" id="IPR010754">
    <property type="entry name" value="OPA3-like"/>
</dbReference>
<keyword evidence="5" id="KW-1185">Reference proteome</keyword>
<comment type="caution">
    <text evidence="4">The sequence shown here is derived from an EMBL/GenBank/DDBJ whole genome shotgun (WGS) entry which is preliminary data.</text>
</comment>
<dbReference type="PANTHER" id="PTHR12499:SF0">
    <property type="entry name" value="OPTIC ATROPHY 3 PROTEIN"/>
    <property type="match status" value="1"/>
</dbReference>
<reference evidence="4" key="2">
    <citation type="journal article" date="2022" name="Hortic Res">
        <title>The genome of Dioscorea zingiberensis sheds light on the biosynthesis, origin and evolution of the medicinally important diosgenin saponins.</title>
        <authorList>
            <person name="Li Y."/>
            <person name="Tan C."/>
            <person name="Li Z."/>
            <person name="Guo J."/>
            <person name="Li S."/>
            <person name="Chen X."/>
            <person name="Wang C."/>
            <person name="Dai X."/>
            <person name="Yang H."/>
            <person name="Song W."/>
            <person name="Hou L."/>
            <person name="Xu J."/>
            <person name="Tong Z."/>
            <person name="Xu A."/>
            <person name="Yuan X."/>
            <person name="Wang W."/>
            <person name="Yang Q."/>
            <person name="Chen L."/>
            <person name="Sun Z."/>
            <person name="Wang K."/>
            <person name="Pan B."/>
            <person name="Chen J."/>
            <person name="Bao Y."/>
            <person name="Liu F."/>
            <person name="Qi X."/>
            <person name="Gang D.R."/>
            <person name="Wen J."/>
            <person name="Li J."/>
        </authorList>
    </citation>
    <scope>NUCLEOTIDE SEQUENCE</scope>
    <source>
        <strain evidence="4">Dzin_1.0</strain>
    </source>
</reference>
<dbReference type="PANTHER" id="PTHR12499">
    <property type="entry name" value="OPTIC ATROPHY 3 PROTEIN OPA3"/>
    <property type="match status" value="1"/>
</dbReference>
<evidence type="ECO:0000256" key="3">
    <source>
        <dbReference type="SAM" id="Coils"/>
    </source>
</evidence>
<feature type="coiled-coil region" evidence="3">
    <location>
        <begin position="113"/>
        <end position="143"/>
    </location>
</feature>
<name>A0A9D5CE54_9LILI</name>
<protein>
    <recommendedName>
        <fullName evidence="6">OPA3-like protein</fullName>
    </recommendedName>
</protein>
<sequence length="170" mass="19058">MVLPLVKLGSLAVKTLSKPIAYRLKKEAGNYPKFRLFIISIAQANHRFSTSLQRRLNSRATNTEIRPLDEEKAVQAAADLLGEVFVFLVGGAVVIFEVQRSARSESRKEEARKQELQVLKQKEEDLVREVEELKQKIHEIETLARGRGLTGIFNFKQGAVPESSKQAAAT</sequence>
<dbReference type="EMBL" id="JAGGNH010000005">
    <property type="protein sequence ID" value="KAJ0971150.1"/>
    <property type="molecule type" value="Genomic_DNA"/>
</dbReference>
<evidence type="ECO:0000256" key="2">
    <source>
        <dbReference type="ARBA" id="ARBA00023054"/>
    </source>
</evidence>
<evidence type="ECO:0000256" key="1">
    <source>
        <dbReference type="ARBA" id="ARBA00007584"/>
    </source>
</evidence>
<dbReference type="OrthoDB" id="2129069at2759"/>
<reference evidence="4" key="1">
    <citation type="submission" date="2021-03" db="EMBL/GenBank/DDBJ databases">
        <authorList>
            <person name="Li Z."/>
            <person name="Yang C."/>
        </authorList>
    </citation>
    <scope>NUCLEOTIDE SEQUENCE</scope>
    <source>
        <strain evidence="4">Dzin_1.0</strain>
        <tissue evidence="4">Leaf</tissue>
    </source>
</reference>
<dbReference type="AlphaFoldDB" id="A0A9D5CE54"/>
<comment type="similarity">
    <text evidence="1">Belongs to the OPA3 family.</text>
</comment>
<dbReference type="Proteomes" id="UP001085076">
    <property type="component" value="Miscellaneous, Linkage group lg05"/>
</dbReference>
<evidence type="ECO:0000313" key="5">
    <source>
        <dbReference type="Proteomes" id="UP001085076"/>
    </source>
</evidence>
<evidence type="ECO:0000313" key="4">
    <source>
        <dbReference type="EMBL" id="KAJ0971150.1"/>
    </source>
</evidence>
<dbReference type="GO" id="GO:0005739">
    <property type="term" value="C:mitochondrion"/>
    <property type="evidence" value="ECO:0007669"/>
    <property type="project" value="TreeGrafter"/>
</dbReference>
<keyword evidence="2 3" id="KW-0175">Coiled coil</keyword>
<proteinExistence type="inferred from homology"/>
<gene>
    <name evidence="4" type="ORF">J5N97_019109</name>
</gene>
<dbReference type="GO" id="GO:0019216">
    <property type="term" value="P:regulation of lipid metabolic process"/>
    <property type="evidence" value="ECO:0007669"/>
    <property type="project" value="TreeGrafter"/>
</dbReference>
<organism evidence="4 5">
    <name type="scientific">Dioscorea zingiberensis</name>
    <dbReference type="NCBI Taxonomy" id="325984"/>
    <lineage>
        <taxon>Eukaryota</taxon>
        <taxon>Viridiplantae</taxon>
        <taxon>Streptophyta</taxon>
        <taxon>Embryophyta</taxon>
        <taxon>Tracheophyta</taxon>
        <taxon>Spermatophyta</taxon>
        <taxon>Magnoliopsida</taxon>
        <taxon>Liliopsida</taxon>
        <taxon>Dioscoreales</taxon>
        <taxon>Dioscoreaceae</taxon>
        <taxon>Dioscorea</taxon>
    </lineage>
</organism>